<name>A0A3L6PA66_PANMI</name>
<keyword evidence="3" id="KW-1185">Reference proteome</keyword>
<sequence length="205" mass="22083">MILPGPKQTNSSDPATPVHDAQRAPELTSAPRACKGISSLPPRRTSVAAGGGGRARHAAKLQLTAASTTAVPAGRWLAAVSAFPERSRSPPGSFRHPDKLQLQGDDDPRATEEAREMFHRIQEAYEGTRVSLRLCVRSSMDAYADRVSIHAAVLSDASRRAAYDAELSPPHPDPMNYFPSSSGICMRMARGVASYDAATKLKRDY</sequence>
<evidence type="ECO:0000313" key="3">
    <source>
        <dbReference type="Proteomes" id="UP000275267"/>
    </source>
</evidence>
<feature type="region of interest" description="Disordered" evidence="1">
    <location>
        <begin position="1"/>
        <end position="55"/>
    </location>
</feature>
<evidence type="ECO:0008006" key="4">
    <source>
        <dbReference type="Google" id="ProtNLM"/>
    </source>
</evidence>
<dbReference type="EMBL" id="PQIB02000018">
    <property type="protein sequence ID" value="RLM54310.1"/>
    <property type="molecule type" value="Genomic_DNA"/>
</dbReference>
<reference evidence="3" key="1">
    <citation type="journal article" date="2019" name="Nat. Commun.">
        <title>The genome of broomcorn millet.</title>
        <authorList>
            <person name="Zou C."/>
            <person name="Miki D."/>
            <person name="Li D."/>
            <person name="Tang Q."/>
            <person name="Xiao L."/>
            <person name="Rajput S."/>
            <person name="Deng P."/>
            <person name="Jia W."/>
            <person name="Huang R."/>
            <person name="Zhang M."/>
            <person name="Sun Y."/>
            <person name="Hu J."/>
            <person name="Fu X."/>
            <person name="Schnable P.S."/>
            <person name="Li F."/>
            <person name="Zhang H."/>
            <person name="Feng B."/>
            <person name="Zhu X."/>
            <person name="Liu R."/>
            <person name="Schnable J.C."/>
            <person name="Zhu J.-K."/>
            <person name="Zhang H."/>
        </authorList>
    </citation>
    <scope>NUCLEOTIDE SEQUENCE [LARGE SCALE GENOMIC DNA]</scope>
</reference>
<feature type="region of interest" description="Disordered" evidence="1">
    <location>
        <begin position="83"/>
        <end position="107"/>
    </location>
</feature>
<dbReference type="InterPro" id="IPR036869">
    <property type="entry name" value="J_dom_sf"/>
</dbReference>
<evidence type="ECO:0000256" key="1">
    <source>
        <dbReference type="SAM" id="MobiDB-lite"/>
    </source>
</evidence>
<dbReference type="AlphaFoldDB" id="A0A3L6PA66"/>
<dbReference type="Gene3D" id="1.10.287.110">
    <property type="entry name" value="DnaJ domain"/>
    <property type="match status" value="1"/>
</dbReference>
<proteinExistence type="predicted"/>
<accession>A0A3L6PA66</accession>
<organism evidence="2 3">
    <name type="scientific">Panicum miliaceum</name>
    <name type="common">Proso millet</name>
    <name type="synonym">Broomcorn millet</name>
    <dbReference type="NCBI Taxonomy" id="4540"/>
    <lineage>
        <taxon>Eukaryota</taxon>
        <taxon>Viridiplantae</taxon>
        <taxon>Streptophyta</taxon>
        <taxon>Embryophyta</taxon>
        <taxon>Tracheophyta</taxon>
        <taxon>Spermatophyta</taxon>
        <taxon>Magnoliopsida</taxon>
        <taxon>Liliopsida</taxon>
        <taxon>Poales</taxon>
        <taxon>Poaceae</taxon>
        <taxon>PACMAD clade</taxon>
        <taxon>Panicoideae</taxon>
        <taxon>Panicodae</taxon>
        <taxon>Paniceae</taxon>
        <taxon>Panicinae</taxon>
        <taxon>Panicum</taxon>
        <taxon>Panicum sect. Panicum</taxon>
    </lineage>
</organism>
<gene>
    <name evidence="2" type="ORF">C2845_PM10G18800</name>
</gene>
<comment type="caution">
    <text evidence="2">The sequence shown here is derived from an EMBL/GenBank/DDBJ whole genome shotgun (WGS) entry which is preliminary data.</text>
</comment>
<protein>
    <recommendedName>
        <fullName evidence="4">J domain-containing protein</fullName>
    </recommendedName>
</protein>
<dbReference type="Proteomes" id="UP000275267">
    <property type="component" value="Unassembled WGS sequence"/>
</dbReference>
<evidence type="ECO:0000313" key="2">
    <source>
        <dbReference type="EMBL" id="RLM54310.1"/>
    </source>
</evidence>